<keyword evidence="4" id="KW-0297">G-protein coupled receptor</keyword>
<organism evidence="10">
    <name type="scientific">Schmidtea mediterranea</name>
    <name type="common">Freshwater planarian flatworm</name>
    <dbReference type="NCBI Taxonomy" id="79327"/>
    <lineage>
        <taxon>Eukaryota</taxon>
        <taxon>Metazoa</taxon>
        <taxon>Spiralia</taxon>
        <taxon>Lophotrochozoa</taxon>
        <taxon>Platyhelminthes</taxon>
        <taxon>Rhabditophora</taxon>
        <taxon>Seriata</taxon>
        <taxon>Tricladida</taxon>
        <taxon>Continenticola</taxon>
        <taxon>Geoplanoidea</taxon>
        <taxon>Dugesiidae</taxon>
        <taxon>Schmidtea</taxon>
    </lineage>
</organism>
<evidence type="ECO:0000256" key="4">
    <source>
        <dbReference type="ARBA" id="ARBA00023040"/>
    </source>
</evidence>
<evidence type="ECO:0000256" key="7">
    <source>
        <dbReference type="ARBA" id="ARBA00023224"/>
    </source>
</evidence>
<comment type="subcellular location">
    <subcellularLocation>
        <location evidence="1">Membrane</location>
        <topology evidence="1">Multi-pass membrane protein</topology>
    </subcellularLocation>
</comment>
<feature type="transmembrane region" description="Helical" evidence="8">
    <location>
        <begin position="132"/>
        <end position="153"/>
    </location>
</feature>
<accession>A0A193KU71</accession>
<dbReference type="GO" id="GO:0004930">
    <property type="term" value="F:G protein-coupled receptor activity"/>
    <property type="evidence" value="ECO:0007669"/>
    <property type="project" value="UniProtKB-KW"/>
</dbReference>
<dbReference type="Gene3D" id="1.20.1070.10">
    <property type="entry name" value="Rhodopsin 7-helix transmembrane proteins"/>
    <property type="match status" value="1"/>
</dbReference>
<gene>
    <name evidence="10" type="primary">gcr028</name>
</gene>
<feature type="transmembrane region" description="Helical" evidence="8">
    <location>
        <begin position="271"/>
        <end position="291"/>
    </location>
</feature>
<evidence type="ECO:0000256" key="6">
    <source>
        <dbReference type="ARBA" id="ARBA00023170"/>
    </source>
</evidence>
<evidence type="ECO:0000256" key="3">
    <source>
        <dbReference type="ARBA" id="ARBA00022989"/>
    </source>
</evidence>
<feature type="transmembrane region" description="Helical" evidence="8">
    <location>
        <begin position="173"/>
        <end position="201"/>
    </location>
</feature>
<dbReference type="OrthoDB" id="9444602at2759"/>
<keyword evidence="6" id="KW-0675">Receptor</keyword>
<reference evidence="10" key="1">
    <citation type="journal article" date="2016" name="PLoS Biol.">
        <title>GPCRs Direct Germline Development and Somatic Gonad Function in Planarians.</title>
        <authorList>
            <person name="Saberi A."/>
            <person name="Jamal A."/>
            <person name="Beets I."/>
            <person name="Schoofs L."/>
            <person name="Newmark P.A."/>
        </authorList>
    </citation>
    <scope>NUCLEOTIDE SEQUENCE</scope>
</reference>
<evidence type="ECO:0000256" key="1">
    <source>
        <dbReference type="ARBA" id="ARBA00004141"/>
    </source>
</evidence>
<proteinExistence type="evidence at transcript level"/>
<dbReference type="EMBL" id="KX018847">
    <property type="protein sequence ID" value="ANO39008.1"/>
    <property type="molecule type" value="mRNA"/>
</dbReference>
<dbReference type="GO" id="GO:0016020">
    <property type="term" value="C:membrane"/>
    <property type="evidence" value="ECO:0007669"/>
    <property type="project" value="UniProtKB-SubCell"/>
</dbReference>
<dbReference type="AlphaFoldDB" id="A0A193KU71"/>
<dbReference type="PRINTS" id="PR00237">
    <property type="entry name" value="GPCRRHODOPSN"/>
</dbReference>
<evidence type="ECO:0000256" key="8">
    <source>
        <dbReference type="SAM" id="Phobius"/>
    </source>
</evidence>
<keyword evidence="7" id="KW-0807">Transducer</keyword>
<evidence type="ECO:0000256" key="2">
    <source>
        <dbReference type="ARBA" id="ARBA00022692"/>
    </source>
</evidence>
<evidence type="ECO:0000256" key="5">
    <source>
        <dbReference type="ARBA" id="ARBA00023136"/>
    </source>
</evidence>
<feature type="transmembrane region" description="Helical" evidence="8">
    <location>
        <begin position="14"/>
        <end position="40"/>
    </location>
</feature>
<feature type="transmembrane region" description="Helical" evidence="8">
    <location>
        <begin position="233"/>
        <end position="251"/>
    </location>
</feature>
<dbReference type="CDD" id="cd00637">
    <property type="entry name" value="7tm_classA_rhodopsin-like"/>
    <property type="match status" value="1"/>
</dbReference>
<dbReference type="SUPFAM" id="SSF81321">
    <property type="entry name" value="Family A G protein-coupled receptor-like"/>
    <property type="match status" value="1"/>
</dbReference>
<feature type="transmembrane region" description="Helical" evidence="8">
    <location>
        <begin position="93"/>
        <end position="111"/>
    </location>
</feature>
<sequence length="318" mass="36935">MIIYNETLTEDKQFYVEDIVCLCSMIVIGIIFNLFVPTALYFERSLRTANNFFILNIIIVDLLVCGYILPVTLLNRILSRNTVGQLGCQINSFLTFLSMGINNFLFMIISFDRYLFIFYRSLHSKWFTVKRVILLLLLIWTIWLVYGISLSFLEGFSYISVAFVCFISDNEENLGLIIILIVLNFVLPTLVSTCFYTILLVRMFKIKYNVSKPISCQSPDMVNKKDYRNETRLVGLLIMNVVVYFICWAPYTFHGFLIKDDSEMSPLMHRVIHWLTLANSVFNGLLFGVLNSKFRNVIKKRLISKNKIDDIFSSCTNS</sequence>
<dbReference type="InterPro" id="IPR017452">
    <property type="entry name" value="GPCR_Rhodpsn_7TM"/>
</dbReference>
<dbReference type="PANTHER" id="PTHR24240">
    <property type="entry name" value="OPSIN"/>
    <property type="match status" value="1"/>
</dbReference>
<evidence type="ECO:0000313" key="10">
    <source>
        <dbReference type="EMBL" id="ANO39008.1"/>
    </source>
</evidence>
<dbReference type="OMA" id="RNASHDR"/>
<feature type="transmembrane region" description="Helical" evidence="8">
    <location>
        <begin position="52"/>
        <end position="73"/>
    </location>
</feature>
<dbReference type="InterPro" id="IPR050125">
    <property type="entry name" value="GPCR_opsins"/>
</dbReference>
<keyword evidence="3 8" id="KW-1133">Transmembrane helix</keyword>
<evidence type="ECO:0000259" key="9">
    <source>
        <dbReference type="PROSITE" id="PS50262"/>
    </source>
</evidence>
<keyword evidence="2 8" id="KW-0812">Transmembrane</keyword>
<feature type="domain" description="G-protein coupled receptors family 1 profile" evidence="9">
    <location>
        <begin position="32"/>
        <end position="287"/>
    </location>
</feature>
<protein>
    <submittedName>
        <fullName evidence="10">GCR028</fullName>
    </submittedName>
</protein>
<dbReference type="InterPro" id="IPR000276">
    <property type="entry name" value="GPCR_Rhodpsn"/>
</dbReference>
<keyword evidence="5 8" id="KW-0472">Membrane</keyword>
<dbReference type="PROSITE" id="PS50262">
    <property type="entry name" value="G_PROTEIN_RECEP_F1_2"/>
    <property type="match status" value="1"/>
</dbReference>
<dbReference type="Pfam" id="PF00001">
    <property type="entry name" value="7tm_1"/>
    <property type="match status" value="1"/>
</dbReference>
<name>A0A193KU71_SCHMD</name>